<protein>
    <submittedName>
        <fullName evidence="2">Uncharacterized protein</fullName>
    </submittedName>
</protein>
<organism evidence="1 2">
    <name type="scientific">Globodera rostochiensis</name>
    <name type="common">Golden nematode worm</name>
    <name type="synonym">Heterodera rostochiensis</name>
    <dbReference type="NCBI Taxonomy" id="31243"/>
    <lineage>
        <taxon>Eukaryota</taxon>
        <taxon>Metazoa</taxon>
        <taxon>Ecdysozoa</taxon>
        <taxon>Nematoda</taxon>
        <taxon>Chromadorea</taxon>
        <taxon>Rhabditida</taxon>
        <taxon>Tylenchina</taxon>
        <taxon>Tylenchomorpha</taxon>
        <taxon>Tylenchoidea</taxon>
        <taxon>Heteroderidae</taxon>
        <taxon>Heteroderinae</taxon>
        <taxon>Globodera</taxon>
    </lineage>
</organism>
<accession>A0A914GXQ5</accession>
<evidence type="ECO:0000313" key="1">
    <source>
        <dbReference type="Proteomes" id="UP000887572"/>
    </source>
</evidence>
<proteinExistence type="predicted"/>
<sequence length="96" mass="10893">MTFRQRTIDNDISTIQPSALDISRSLASSNAKLLAEPLIIKDMANADHHLWNDATTIVCQLYDAERGFAKAAKQIREPEECYNFIKIYLTEAFQST</sequence>
<dbReference type="AlphaFoldDB" id="A0A914GXQ5"/>
<name>A0A914GXQ5_GLORO</name>
<dbReference type="WBParaSite" id="Gr19_v10_g12120.t1">
    <property type="protein sequence ID" value="Gr19_v10_g12120.t1"/>
    <property type="gene ID" value="Gr19_v10_g12120"/>
</dbReference>
<reference evidence="2" key="1">
    <citation type="submission" date="2022-11" db="UniProtKB">
        <authorList>
            <consortium name="WormBaseParasite"/>
        </authorList>
    </citation>
    <scope>IDENTIFICATION</scope>
</reference>
<dbReference type="Proteomes" id="UP000887572">
    <property type="component" value="Unplaced"/>
</dbReference>
<evidence type="ECO:0000313" key="2">
    <source>
        <dbReference type="WBParaSite" id="Gr19_v10_g12120.t1"/>
    </source>
</evidence>
<keyword evidence="1" id="KW-1185">Reference proteome</keyword>